<dbReference type="GO" id="GO:1901605">
    <property type="term" value="P:alpha-amino acid metabolic process"/>
    <property type="evidence" value="ECO:0007669"/>
    <property type="project" value="TreeGrafter"/>
</dbReference>
<dbReference type="AlphaFoldDB" id="A0A4Y9XSP8"/>
<dbReference type="STRING" id="34475.A0A4Y9XSP8"/>
<feature type="region of interest" description="Disordered" evidence="6">
    <location>
        <begin position="1"/>
        <end position="26"/>
    </location>
</feature>
<organism evidence="8 9">
    <name type="scientific">Rhodofomes roseus</name>
    <dbReference type="NCBI Taxonomy" id="34475"/>
    <lineage>
        <taxon>Eukaryota</taxon>
        <taxon>Fungi</taxon>
        <taxon>Dikarya</taxon>
        <taxon>Basidiomycota</taxon>
        <taxon>Agaricomycotina</taxon>
        <taxon>Agaricomycetes</taxon>
        <taxon>Polyporales</taxon>
        <taxon>Rhodofomes</taxon>
    </lineage>
</organism>
<sequence>MSGATTTHVDGVPFQDSVTHSDTAPGSSLQVLPASFYASRLSHASLRRREDGIRALLPLESRPGLISLLAGKPNSETFPITSLQFNIRDPFTPNGETAMQLSSEELNIGLQYTLTSGLPDLREWIFGLQERLHGRRKGEGWTVTVGAGSQDMIFKQGVNALMNPGDAILVETPVYAGTLTIFQALDAEMIEVETDSHGVCSRSMREMLENWPSSKPKPKFFYTVPYGSNPTGSTATLERRLEVLALSREHDFFILEDDPYYNLYFGSSSRPPSYFELEKDQPEVGRVLRFDSLSKIMSSGLRVGFASGPESILKAMDLHSMAVNLQASSFSQMIALKVLSAWGYDGFTAHTARVAQFYRQKRDVFEAAMQRHLAGLAEWTSPEAGMFFWFKLLLNEPGSGVEGEGDSEYIIRTTALERGVLALPGATFYPNPRKTPYVRASFSLLPEDQVDEALRRLREVVLEARKANGSKRS</sequence>
<dbReference type="GO" id="GO:0030170">
    <property type="term" value="F:pyridoxal phosphate binding"/>
    <property type="evidence" value="ECO:0007669"/>
    <property type="project" value="InterPro"/>
</dbReference>
<evidence type="ECO:0000259" key="7">
    <source>
        <dbReference type="Pfam" id="PF00155"/>
    </source>
</evidence>
<dbReference type="InterPro" id="IPR004839">
    <property type="entry name" value="Aminotransferase_I/II_large"/>
</dbReference>
<proteinExistence type="inferred from homology"/>
<evidence type="ECO:0000256" key="6">
    <source>
        <dbReference type="SAM" id="MobiDB-lite"/>
    </source>
</evidence>
<feature type="compositionally biased region" description="Polar residues" evidence="6">
    <location>
        <begin position="16"/>
        <end position="26"/>
    </location>
</feature>
<dbReference type="Proteomes" id="UP000298390">
    <property type="component" value="Unassembled WGS sequence"/>
</dbReference>
<dbReference type="InterPro" id="IPR015422">
    <property type="entry name" value="PyrdxlP-dep_Trfase_small"/>
</dbReference>
<name>A0A4Y9XSP8_9APHY</name>
<evidence type="ECO:0000256" key="1">
    <source>
        <dbReference type="ARBA" id="ARBA00001933"/>
    </source>
</evidence>
<accession>A0A4Y9XSP8</accession>
<dbReference type="PANTHER" id="PTHR42790">
    <property type="entry name" value="AMINOTRANSFERASE"/>
    <property type="match status" value="1"/>
</dbReference>
<dbReference type="Gene3D" id="3.40.640.10">
    <property type="entry name" value="Type I PLP-dependent aspartate aminotransferase-like (Major domain)"/>
    <property type="match status" value="1"/>
</dbReference>
<comment type="similarity">
    <text evidence="2">Belongs to the class-I pyridoxal-phosphate-dependent aminotransferase family.</text>
</comment>
<evidence type="ECO:0000256" key="5">
    <source>
        <dbReference type="ARBA" id="ARBA00022898"/>
    </source>
</evidence>
<dbReference type="InterPro" id="IPR050859">
    <property type="entry name" value="Class-I_PLP-dep_aminotransf"/>
</dbReference>
<dbReference type="GO" id="GO:0008483">
    <property type="term" value="F:transaminase activity"/>
    <property type="evidence" value="ECO:0007669"/>
    <property type="project" value="UniProtKB-KW"/>
</dbReference>
<keyword evidence="4" id="KW-0808">Transferase</keyword>
<dbReference type="PANTHER" id="PTHR42790:SF19">
    <property type="entry name" value="KYNURENINE_ALPHA-AMINOADIPATE AMINOTRANSFERASE, MITOCHONDRIAL"/>
    <property type="match status" value="1"/>
</dbReference>
<dbReference type="InterPro" id="IPR015424">
    <property type="entry name" value="PyrdxlP-dep_Trfase"/>
</dbReference>
<keyword evidence="3" id="KW-0032">Aminotransferase</keyword>
<protein>
    <recommendedName>
        <fullName evidence="7">Aminotransferase class I/classII large domain-containing protein</fullName>
    </recommendedName>
</protein>
<comment type="cofactor">
    <cofactor evidence="1">
        <name>pyridoxal 5'-phosphate</name>
        <dbReference type="ChEBI" id="CHEBI:597326"/>
    </cofactor>
</comment>
<dbReference type="Pfam" id="PF00155">
    <property type="entry name" value="Aminotran_1_2"/>
    <property type="match status" value="1"/>
</dbReference>
<evidence type="ECO:0000256" key="3">
    <source>
        <dbReference type="ARBA" id="ARBA00022576"/>
    </source>
</evidence>
<dbReference type="SUPFAM" id="SSF53383">
    <property type="entry name" value="PLP-dependent transferases"/>
    <property type="match status" value="1"/>
</dbReference>
<keyword evidence="5" id="KW-0663">Pyridoxal phosphate</keyword>
<gene>
    <name evidence="8" type="ORF">EVJ58_g9652</name>
</gene>
<reference evidence="8 9" key="1">
    <citation type="submission" date="2019-01" db="EMBL/GenBank/DDBJ databases">
        <title>Genome sequencing of the rare red list fungi Fomitopsis rosea.</title>
        <authorList>
            <person name="Buettner E."/>
            <person name="Kellner H."/>
        </authorList>
    </citation>
    <scope>NUCLEOTIDE SEQUENCE [LARGE SCALE GENOMIC DNA]</scope>
    <source>
        <strain evidence="8 9">DSM 105464</strain>
    </source>
</reference>
<evidence type="ECO:0000313" key="8">
    <source>
        <dbReference type="EMBL" id="TFY53075.1"/>
    </source>
</evidence>
<evidence type="ECO:0000256" key="2">
    <source>
        <dbReference type="ARBA" id="ARBA00007441"/>
    </source>
</evidence>
<comment type="caution">
    <text evidence="8">The sequence shown here is derived from an EMBL/GenBank/DDBJ whole genome shotgun (WGS) entry which is preliminary data.</text>
</comment>
<evidence type="ECO:0000256" key="4">
    <source>
        <dbReference type="ARBA" id="ARBA00022679"/>
    </source>
</evidence>
<evidence type="ECO:0000313" key="9">
    <source>
        <dbReference type="Proteomes" id="UP000298390"/>
    </source>
</evidence>
<dbReference type="InterPro" id="IPR015421">
    <property type="entry name" value="PyrdxlP-dep_Trfase_major"/>
</dbReference>
<dbReference type="Gene3D" id="3.90.1150.10">
    <property type="entry name" value="Aspartate Aminotransferase, domain 1"/>
    <property type="match status" value="1"/>
</dbReference>
<feature type="domain" description="Aminotransferase class I/classII large" evidence="7">
    <location>
        <begin position="111"/>
        <end position="457"/>
    </location>
</feature>
<dbReference type="EMBL" id="SEKV01000875">
    <property type="protein sequence ID" value="TFY53075.1"/>
    <property type="molecule type" value="Genomic_DNA"/>
</dbReference>
<dbReference type="CDD" id="cd00609">
    <property type="entry name" value="AAT_like"/>
    <property type="match status" value="1"/>
</dbReference>